<feature type="transmembrane region" description="Helical" evidence="4">
    <location>
        <begin position="49"/>
        <end position="67"/>
    </location>
</feature>
<dbReference type="GO" id="GO:0000030">
    <property type="term" value="F:mannosyltransferase activity"/>
    <property type="evidence" value="ECO:0007669"/>
    <property type="project" value="TreeGrafter"/>
</dbReference>
<dbReference type="EMBL" id="CAKOGL010000031">
    <property type="protein sequence ID" value="CAH2108392.1"/>
    <property type="molecule type" value="Genomic_DNA"/>
</dbReference>
<evidence type="ECO:0000313" key="7">
    <source>
        <dbReference type="Proteomes" id="UP001153954"/>
    </source>
</evidence>
<dbReference type="Pfam" id="PF08409">
    <property type="entry name" value="TMTC_DUF1736"/>
    <property type="match status" value="1"/>
</dbReference>
<protein>
    <recommendedName>
        <fullName evidence="5">DUF1736 domain-containing protein</fullName>
    </recommendedName>
</protein>
<dbReference type="GO" id="GO:0005789">
    <property type="term" value="C:endoplasmic reticulum membrane"/>
    <property type="evidence" value="ECO:0007669"/>
    <property type="project" value="TreeGrafter"/>
</dbReference>
<keyword evidence="4" id="KW-0812">Transmembrane</keyword>
<accession>A0AAU9V9B7</accession>
<comment type="caution">
    <text evidence="6">The sequence shown here is derived from an EMBL/GenBank/DDBJ whole genome shotgun (WGS) entry which is preliminary data.</text>
</comment>
<sequence length="328" mass="38240">MKHRWRSIFTLSTGGLALLYWRLRLTGAPSAFASADNPTSRDPSILTRFYTFTYLPVFNFFLLIYPFQLSFDWSMDSIPRITTIFDIRNLYSLVFYAIISKVTWKALSHELRIQKEIKEKYYKKQNNKIKQKWSYNCKPYNRRQDCSERKSIIPHKENASSKRFICPCNGCKHTLTEDHTNVCRAVNNNNTMMHHSTCICPLAHGKYKPHNTTKYVYSSPQVALLLFTAFMVLPFVPASNILFYVGFVVAERVLYIPSVGFCFLLGLGAGTLTRNWRRYKRRSRIFMIALLITLLVMSGATLRRNLDWRDEESLFRSALHINPPKGKV</sequence>
<dbReference type="PANTHER" id="PTHR44216">
    <property type="entry name" value="PROTEIN O-MANNOSYL-TRANSFERASE TMTC2"/>
    <property type="match status" value="1"/>
</dbReference>
<keyword evidence="2" id="KW-0802">TPR repeat</keyword>
<feature type="domain" description="DUF1736" evidence="5">
    <location>
        <begin position="30"/>
        <end position="99"/>
    </location>
</feature>
<keyword evidence="4" id="KW-1133">Transmembrane helix</keyword>
<dbReference type="PANTHER" id="PTHR44216:SF3">
    <property type="entry name" value="PROTEIN O-MANNOSYL-TRANSFERASE TMTC2"/>
    <property type="match status" value="1"/>
</dbReference>
<feature type="transmembrane region" description="Helical" evidence="4">
    <location>
        <begin position="285"/>
        <end position="302"/>
    </location>
</feature>
<proteinExistence type="predicted"/>
<keyword evidence="7" id="KW-1185">Reference proteome</keyword>
<evidence type="ECO:0000256" key="3">
    <source>
        <dbReference type="ARBA" id="ARBA00023136"/>
    </source>
</evidence>
<name>A0AAU9V9B7_EUPED</name>
<dbReference type="Proteomes" id="UP001153954">
    <property type="component" value="Unassembled WGS sequence"/>
</dbReference>
<dbReference type="InterPro" id="IPR013618">
    <property type="entry name" value="TMTC_DUF1736"/>
</dbReference>
<evidence type="ECO:0000256" key="1">
    <source>
        <dbReference type="ARBA" id="ARBA00022737"/>
    </source>
</evidence>
<reference evidence="6" key="1">
    <citation type="submission" date="2022-03" db="EMBL/GenBank/DDBJ databases">
        <authorList>
            <person name="Tunstrom K."/>
        </authorList>
    </citation>
    <scope>NUCLEOTIDE SEQUENCE</scope>
</reference>
<keyword evidence="3 4" id="KW-0472">Membrane</keyword>
<organism evidence="6 7">
    <name type="scientific">Euphydryas editha</name>
    <name type="common">Edith's checkerspot</name>
    <dbReference type="NCBI Taxonomy" id="104508"/>
    <lineage>
        <taxon>Eukaryota</taxon>
        <taxon>Metazoa</taxon>
        <taxon>Ecdysozoa</taxon>
        <taxon>Arthropoda</taxon>
        <taxon>Hexapoda</taxon>
        <taxon>Insecta</taxon>
        <taxon>Pterygota</taxon>
        <taxon>Neoptera</taxon>
        <taxon>Endopterygota</taxon>
        <taxon>Lepidoptera</taxon>
        <taxon>Glossata</taxon>
        <taxon>Ditrysia</taxon>
        <taxon>Papilionoidea</taxon>
        <taxon>Nymphalidae</taxon>
        <taxon>Nymphalinae</taxon>
        <taxon>Euphydryas</taxon>
    </lineage>
</organism>
<evidence type="ECO:0000313" key="6">
    <source>
        <dbReference type="EMBL" id="CAH2108392.1"/>
    </source>
</evidence>
<dbReference type="AlphaFoldDB" id="A0AAU9V9B7"/>
<dbReference type="GO" id="GO:0035269">
    <property type="term" value="P:protein O-linked glycosylation via mannose"/>
    <property type="evidence" value="ECO:0007669"/>
    <property type="project" value="TreeGrafter"/>
</dbReference>
<evidence type="ECO:0000256" key="4">
    <source>
        <dbReference type="SAM" id="Phobius"/>
    </source>
</evidence>
<dbReference type="InterPro" id="IPR052384">
    <property type="entry name" value="TMTC_O-mannosyltransferase"/>
</dbReference>
<gene>
    <name evidence="6" type="ORF">EEDITHA_LOCUS22332</name>
</gene>
<feature type="transmembrane region" description="Helical" evidence="4">
    <location>
        <begin position="222"/>
        <end position="247"/>
    </location>
</feature>
<feature type="transmembrane region" description="Helical" evidence="4">
    <location>
        <begin position="253"/>
        <end position="273"/>
    </location>
</feature>
<evidence type="ECO:0000256" key="2">
    <source>
        <dbReference type="ARBA" id="ARBA00022803"/>
    </source>
</evidence>
<keyword evidence="1" id="KW-0677">Repeat</keyword>
<evidence type="ECO:0000259" key="5">
    <source>
        <dbReference type="Pfam" id="PF08409"/>
    </source>
</evidence>